<proteinExistence type="predicted"/>
<evidence type="ECO:0000313" key="2">
    <source>
        <dbReference type="Proteomes" id="UP001216150"/>
    </source>
</evidence>
<dbReference type="Proteomes" id="UP001216150">
    <property type="component" value="Unassembled WGS sequence"/>
</dbReference>
<dbReference type="AlphaFoldDB" id="A0AAD6GS17"/>
<protein>
    <submittedName>
        <fullName evidence="1">Uncharacterized protein</fullName>
    </submittedName>
</protein>
<accession>A0AAD6GS17</accession>
<organism evidence="1 2">
    <name type="scientific">Penicillium hetheringtonii</name>
    <dbReference type="NCBI Taxonomy" id="911720"/>
    <lineage>
        <taxon>Eukaryota</taxon>
        <taxon>Fungi</taxon>
        <taxon>Dikarya</taxon>
        <taxon>Ascomycota</taxon>
        <taxon>Pezizomycotina</taxon>
        <taxon>Eurotiomycetes</taxon>
        <taxon>Eurotiomycetidae</taxon>
        <taxon>Eurotiales</taxon>
        <taxon>Aspergillaceae</taxon>
        <taxon>Penicillium</taxon>
    </lineage>
</organism>
<dbReference type="EMBL" id="JAQJAC010000004">
    <property type="protein sequence ID" value="KAJ5585744.1"/>
    <property type="molecule type" value="Genomic_DNA"/>
</dbReference>
<gene>
    <name evidence="1" type="ORF">N7450_005531</name>
</gene>
<keyword evidence="2" id="KW-1185">Reference proteome</keyword>
<comment type="caution">
    <text evidence="1">The sequence shown here is derived from an EMBL/GenBank/DDBJ whole genome shotgun (WGS) entry which is preliminary data.</text>
</comment>
<reference evidence="1 2" key="1">
    <citation type="journal article" date="2023" name="IMA Fungus">
        <title>Comparative genomic study of the Penicillium genus elucidates a diverse pangenome and 15 lateral gene transfer events.</title>
        <authorList>
            <person name="Petersen C."/>
            <person name="Sorensen T."/>
            <person name="Nielsen M.R."/>
            <person name="Sondergaard T.E."/>
            <person name="Sorensen J.L."/>
            <person name="Fitzpatrick D.A."/>
            <person name="Frisvad J.C."/>
            <person name="Nielsen K.L."/>
        </authorList>
    </citation>
    <scope>NUCLEOTIDE SEQUENCE [LARGE SCALE GENOMIC DNA]</scope>
    <source>
        <strain evidence="1 2">IBT 29057</strain>
    </source>
</reference>
<sequence>MEELLSKALSMGNFRLLVLGNITCETTDGSPEIADVTDVINYLNGHAGTFEPDIYASSKCRTVANVGSAAVAMCGDEGYSGTDLGKDALDIQNECLNDGRVGGTKHLDNGDRIEVIHS</sequence>
<name>A0AAD6GS17_9EURO</name>
<evidence type="ECO:0000313" key="1">
    <source>
        <dbReference type="EMBL" id="KAJ5585744.1"/>
    </source>
</evidence>